<dbReference type="PANTHER" id="PTHR45914:SF24">
    <property type="entry name" value="BHLH DOMAIN-CONTAINING PROTEIN"/>
    <property type="match status" value="1"/>
</dbReference>
<dbReference type="AlphaFoldDB" id="A0A9D4VK89"/>
<comment type="subcellular location">
    <subcellularLocation>
        <location evidence="1">Nucleus</location>
    </subcellularLocation>
</comment>
<evidence type="ECO:0000256" key="1">
    <source>
        <dbReference type="ARBA" id="ARBA00004123"/>
    </source>
</evidence>
<evidence type="ECO:0000313" key="4">
    <source>
        <dbReference type="EMBL" id="KAI5385076.1"/>
    </source>
</evidence>
<dbReference type="Proteomes" id="UP001058974">
    <property type="component" value="Chromosome 7"/>
</dbReference>
<organism evidence="4 5">
    <name type="scientific">Pisum sativum</name>
    <name type="common">Garden pea</name>
    <name type="synonym">Lathyrus oleraceus</name>
    <dbReference type="NCBI Taxonomy" id="3888"/>
    <lineage>
        <taxon>Eukaryota</taxon>
        <taxon>Viridiplantae</taxon>
        <taxon>Streptophyta</taxon>
        <taxon>Embryophyta</taxon>
        <taxon>Tracheophyta</taxon>
        <taxon>Spermatophyta</taxon>
        <taxon>Magnoliopsida</taxon>
        <taxon>eudicotyledons</taxon>
        <taxon>Gunneridae</taxon>
        <taxon>Pentapetalae</taxon>
        <taxon>rosids</taxon>
        <taxon>fabids</taxon>
        <taxon>Fabales</taxon>
        <taxon>Fabaceae</taxon>
        <taxon>Papilionoideae</taxon>
        <taxon>50 kb inversion clade</taxon>
        <taxon>NPAAA clade</taxon>
        <taxon>Hologalegina</taxon>
        <taxon>IRL clade</taxon>
        <taxon>Fabeae</taxon>
        <taxon>Lathyrus</taxon>
    </lineage>
</organism>
<evidence type="ECO:0000256" key="3">
    <source>
        <dbReference type="ARBA" id="ARBA00023242"/>
    </source>
</evidence>
<evidence type="ECO:0000256" key="2">
    <source>
        <dbReference type="ARBA" id="ARBA00023125"/>
    </source>
</evidence>
<name>A0A9D4VK89_PEA</name>
<keyword evidence="3" id="KW-0539">Nucleus</keyword>
<sequence>MPWDKKIDQATLFDEAYKYVKFLQAQISTHQSMPSHSTATYRGSGGDDGIFGELKKLNRKQTLQVVGDIVVFIGVWYTRNHTDLRKDLDGGKDLGMPDGFLKLNGQGLLAFRWLDFSLDVR</sequence>
<dbReference type="GO" id="GO:0005634">
    <property type="term" value="C:nucleus"/>
    <property type="evidence" value="ECO:0007669"/>
    <property type="project" value="UniProtKB-SubCell"/>
</dbReference>
<protein>
    <submittedName>
        <fullName evidence="4">Uncharacterized protein</fullName>
    </submittedName>
</protein>
<dbReference type="InterPro" id="IPR045843">
    <property type="entry name" value="IND-like"/>
</dbReference>
<accession>A0A9D4VK89</accession>
<gene>
    <name evidence="4" type="ORF">KIW84_071898</name>
</gene>
<keyword evidence="2" id="KW-0238">DNA-binding</keyword>
<dbReference type="PANTHER" id="PTHR45914">
    <property type="entry name" value="TRANSCRIPTION FACTOR HEC3-RELATED"/>
    <property type="match status" value="1"/>
</dbReference>
<dbReference type="GO" id="GO:0003677">
    <property type="term" value="F:DNA binding"/>
    <property type="evidence" value="ECO:0007669"/>
    <property type="project" value="UniProtKB-KW"/>
</dbReference>
<proteinExistence type="predicted"/>
<evidence type="ECO:0000313" key="5">
    <source>
        <dbReference type="Proteomes" id="UP001058974"/>
    </source>
</evidence>
<dbReference type="GO" id="GO:0003700">
    <property type="term" value="F:DNA-binding transcription factor activity"/>
    <property type="evidence" value="ECO:0007669"/>
    <property type="project" value="InterPro"/>
</dbReference>
<keyword evidence="5" id="KW-1185">Reference proteome</keyword>
<dbReference type="Gramene" id="Psat07G0189800-T1">
    <property type="protein sequence ID" value="KAI5385076.1"/>
    <property type="gene ID" value="KIW84_071898"/>
</dbReference>
<comment type="caution">
    <text evidence="4">The sequence shown here is derived from an EMBL/GenBank/DDBJ whole genome shotgun (WGS) entry which is preliminary data.</text>
</comment>
<reference evidence="4 5" key="1">
    <citation type="journal article" date="2022" name="Nat. Genet.">
        <title>Improved pea reference genome and pan-genome highlight genomic features and evolutionary characteristics.</title>
        <authorList>
            <person name="Yang T."/>
            <person name="Liu R."/>
            <person name="Luo Y."/>
            <person name="Hu S."/>
            <person name="Wang D."/>
            <person name="Wang C."/>
            <person name="Pandey M.K."/>
            <person name="Ge S."/>
            <person name="Xu Q."/>
            <person name="Li N."/>
            <person name="Li G."/>
            <person name="Huang Y."/>
            <person name="Saxena R.K."/>
            <person name="Ji Y."/>
            <person name="Li M."/>
            <person name="Yan X."/>
            <person name="He Y."/>
            <person name="Liu Y."/>
            <person name="Wang X."/>
            <person name="Xiang C."/>
            <person name="Varshney R.K."/>
            <person name="Ding H."/>
            <person name="Gao S."/>
            <person name="Zong X."/>
        </authorList>
    </citation>
    <scope>NUCLEOTIDE SEQUENCE [LARGE SCALE GENOMIC DNA]</scope>
    <source>
        <strain evidence="4 5">cv. Zhongwan 6</strain>
    </source>
</reference>
<dbReference type="EMBL" id="JAMSHJ010000007">
    <property type="protein sequence ID" value="KAI5385076.1"/>
    <property type="molecule type" value="Genomic_DNA"/>
</dbReference>